<evidence type="ECO:0008006" key="3">
    <source>
        <dbReference type="Google" id="ProtNLM"/>
    </source>
</evidence>
<reference evidence="1 2" key="1">
    <citation type="submission" date="2023-12" db="EMBL/GenBank/DDBJ databases">
        <title>Genomic sequences of Capnocytophaga and Parvimonas strains.</title>
        <authorList>
            <person name="Watt R.M."/>
            <person name="Wang M."/>
            <person name="Yang T."/>
            <person name="Tong W.M."/>
        </authorList>
    </citation>
    <scope>NUCLEOTIDE SEQUENCE [LARGE SCALE GENOMIC DNA]</scope>
    <source>
        <strain evidence="1 2">CCUG 13156</strain>
    </source>
</reference>
<name>A0ABU5YCQ0_9FLAO</name>
<comment type="caution">
    <text evidence="1">The sequence shown here is derived from an EMBL/GenBank/DDBJ whole genome shotgun (WGS) entry which is preliminary data.</text>
</comment>
<accession>A0ABU5YCQ0</accession>
<evidence type="ECO:0000313" key="1">
    <source>
        <dbReference type="EMBL" id="MEB3041546.1"/>
    </source>
</evidence>
<dbReference type="PROSITE" id="PS51257">
    <property type="entry name" value="PROKAR_LIPOPROTEIN"/>
    <property type="match status" value="1"/>
</dbReference>
<proteinExistence type="predicted"/>
<dbReference type="RefSeq" id="WP_314305801.1">
    <property type="nucleotide sequence ID" value="NZ_CAUQOG010000021.1"/>
</dbReference>
<gene>
    <name evidence="1" type="ORF">VJJ49_12755</name>
</gene>
<protein>
    <recommendedName>
        <fullName evidence="3">Lipoprotein</fullName>
    </recommendedName>
</protein>
<evidence type="ECO:0000313" key="2">
    <source>
        <dbReference type="Proteomes" id="UP001324270"/>
    </source>
</evidence>
<dbReference type="EMBL" id="JAYKBV010000024">
    <property type="protein sequence ID" value="MEB3041546.1"/>
    <property type="molecule type" value="Genomic_DNA"/>
</dbReference>
<keyword evidence="2" id="KW-1185">Reference proteome</keyword>
<sequence length="200" mass="22960">MKKITLLLGIALTFVLTSCSLIFGNKMTEKAGIEEAKAILSKEQPFVGKEFYNVSLHTGKPLEDAFNGLTVVFRDPNDESKYISQAYWKIGKLQNPESDSIDNDLTPFKVEEIDTDMIVKDAAELYKFLENHEKLKDFNRFNVRDMTIIKWKGKFTILYNVTMRDKSGGTTYSGKTRTVSYYEIFVSRDTDGKFTIEEQE</sequence>
<dbReference type="Proteomes" id="UP001324270">
    <property type="component" value="Unassembled WGS sequence"/>
</dbReference>
<organism evidence="1 2">
    <name type="scientific">Capnocytophaga gingivalis</name>
    <dbReference type="NCBI Taxonomy" id="1017"/>
    <lineage>
        <taxon>Bacteria</taxon>
        <taxon>Pseudomonadati</taxon>
        <taxon>Bacteroidota</taxon>
        <taxon>Flavobacteriia</taxon>
        <taxon>Flavobacteriales</taxon>
        <taxon>Flavobacteriaceae</taxon>
        <taxon>Capnocytophaga</taxon>
    </lineage>
</organism>